<name>W4H1L2_APHAT</name>
<dbReference type="VEuPathDB" id="FungiDB:H257_02975"/>
<dbReference type="AlphaFoldDB" id="W4H1L2"/>
<accession>W4H1L2</accession>
<evidence type="ECO:0000313" key="2">
    <source>
        <dbReference type="EMBL" id="ETV85129.1"/>
    </source>
</evidence>
<dbReference type="EMBL" id="KI913118">
    <property type="protein sequence ID" value="ETV85129.1"/>
    <property type="molecule type" value="Genomic_DNA"/>
</dbReference>
<evidence type="ECO:0000256" key="1">
    <source>
        <dbReference type="SAM" id="MobiDB-lite"/>
    </source>
</evidence>
<protein>
    <submittedName>
        <fullName evidence="2">Uncharacterized protein</fullName>
    </submittedName>
</protein>
<reference evidence="2" key="1">
    <citation type="submission" date="2013-12" db="EMBL/GenBank/DDBJ databases">
        <title>The Genome Sequence of Aphanomyces astaci APO3.</title>
        <authorList>
            <consortium name="The Broad Institute Genomics Platform"/>
            <person name="Russ C."/>
            <person name="Tyler B."/>
            <person name="van West P."/>
            <person name="Dieguez-Uribeondo J."/>
            <person name="Young S.K."/>
            <person name="Zeng Q."/>
            <person name="Gargeya S."/>
            <person name="Fitzgerald M."/>
            <person name="Abouelleil A."/>
            <person name="Alvarado L."/>
            <person name="Chapman S.B."/>
            <person name="Gainer-Dewar J."/>
            <person name="Goldberg J."/>
            <person name="Griggs A."/>
            <person name="Gujja S."/>
            <person name="Hansen M."/>
            <person name="Howarth C."/>
            <person name="Imamovic A."/>
            <person name="Ireland A."/>
            <person name="Larimer J."/>
            <person name="McCowan C."/>
            <person name="Murphy C."/>
            <person name="Pearson M."/>
            <person name="Poon T.W."/>
            <person name="Priest M."/>
            <person name="Roberts A."/>
            <person name="Saif S."/>
            <person name="Shea T."/>
            <person name="Sykes S."/>
            <person name="Wortman J."/>
            <person name="Nusbaum C."/>
            <person name="Birren B."/>
        </authorList>
    </citation>
    <scope>NUCLEOTIDE SEQUENCE [LARGE SCALE GENOMIC DNA]</scope>
    <source>
        <strain evidence="2">APO3</strain>
    </source>
</reference>
<organism evidence="2">
    <name type="scientific">Aphanomyces astaci</name>
    <name type="common">Crayfish plague agent</name>
    <dbReference type="NCBI Taxonomy" id="112090"/>
    <lineage>
        <taxon>Eukaryota</taxon>
        <taxon>Sar</taxon>
        <taxon>Stramenopiles</taxon>
        <taxon>Oomycota</taxon>
        <taxon>Saprolegniomycetes</taxon>
        <taxon>Saprolegniales</taxon>
        <taxon>Verrucalvaceae</taxon>
        <taxon>Aphanomyces</taxon>
    </lineage>
</organism>
<sequence length="148" mass="16488">MAWPGSTCTLRTLSTRVAHCRGWTSQFARSLQCLLRTPWPSRRRFESSFASALSRSRRLAVGGWTHQHFPNWKSLLEATRLDLSISGRPFPWLVVRRDLAPLGRTPRLLPSGEVPAPRAPSRAARDVPRRASPALPLVAVAKIGESNT</sequence>
<dbReference type="RefSeq" id="XP_009825147.1">
    <property type="nucleotide sequence ID" value="XM_009826845.1"/>
</dbReference>
<feature type="region of interest" description="Disordered" evidence="1">
    <location>
        <begin position="103"/>
        <end position="130"/>
    </location>
</feature>
<gene>
    <name evidence="2" type="ORF">H257_02975</name>
</gene>
<proteinExistence type="predicted"/>
<dbReference type="GeneID" id="20804971"/>